<gene>
    <name evidence="2" type="ORF">FGO68_gene6063</name>
</gene>
<evidence type="ECO:0000313" key="3">
    <source>
        <dbReference type="Proteomes" id="UP000785679"/>
    </source>
</evidence>
<evidence type="ECO:0000256" key="1">
    <source>
        <dbReference type="SAM" id="Phobius"/>
    </source>
</evidence>
<accession>A0A8J8NM85</accession>
<name>A0A8J8NM85_HALGN</name>
<protein>
    <submittedName>
        <fullName evidence="2">Uncharacterized protein</fullName>
    </submittedName>
</protein>
<evidence type="ECO:0000313" key="2">
    <source>
        <dbReference type="EMBL" id="TNV77115.1"/>
    </source>
</evidence>
<sequence>MKEWKQKRGCLDRFLWDHKNQEEQIINIYAQRLVGSSYISFAQMQLIRFISICAIVVVWILCFYINVKRSLFYLSFWALSMTMLAQMLLFYAASYTHLEVHRRLTNKKVKAKHRSTLWKWATALYLTAWPFAIAQVLMFATLLGDDQMCQTALKHGFGTWRSVVIVISVYVSPLALIIEGIFNKLVIPVRHMFLPLLCFLWYLSLTQLLSSLLQESAYGLHMATVPFFNFNWADNYAEYQYNTFALARVEHCRRYFTSVSVEFDNTPADGVSKIQPNLGWSLFTGGTMFVLIMLSYLIVSAVTKYAKLTEEEANRFVDKQMGDEEIKVINQ</sequence>
<keyword evidence="1" id="KW-1133">Transmembrane helix</keyword>
<keyword evidence="1" id="KW-0812">Transmembrane</keyword>
<feature type="transmembrane region" description="Helical" evidence="1">
    <location>
        <begin position="278"/>
        <end position="299"/>
    </location>
</feature>
<feature type="transmembrane region" description="Helical" evidence="1">
    <location>
        <begin position="163"/>
        <end position="182"/>
    </location>
</feature>
<feature type="transmembrane region" description="Helical" evidence="1">
    <location>
        <begin position="72"/>
        <end position="96"/>
    </location>
</feature>
<feature type="transmembrane region" description="Helical" evidence="1">
    <location>
        <begin position="117"/>
        <end position="143"/>
    </location>
</feature>
<dbReference type="EMBL" id="RRYP01012432">
    <property type="protein sequence ID" value="TNV77115.1"/>
    <property type="molecule type" value="Genomic_DNA"/>
</dbReference>
<comment type="caution">
    <text evidence="2">The sequence shown here is derived from an EMBL/GenBank/DDBJ whole genome shotgun (WGS) entry which is preliminary data.</text>
</comment>
<keyword evidence="1" id="KW-0472">Membrane</keyword>
<organism evidence="2 3">
    <name type="scientific">Halteria grandinella</name>
    <dbReference type="NCBI Taxonomy" id="5974"/>
    <lineage>
        <taxon>Eukaryota</taxon>
        <taxon>Sar</taxon>
        <taxon>Alveolata</taxon>
        <taxon>Ciliophora</taxon>
        <taxon>Intramacronucleata</taxon>
        <taxon>Spirotrichea</taxon>
        <taxon>Stichotrichia</taxon>
        <taxon>Sporadotrichida</taxon>
        <taxon>Halteriidae</taxon>
        <taxon>Halteria</taxon>
    </lineage>
</organism>
<feature type="transmembrane region" description="Helical" evidence="1">
    <location>
        <begin position="194"/>
        <end position="213"/>
    </location>
</feature>
<dbReference type="Proteomes" id="UP000785679">
    <property type="component" value="Unassembled WGS sequence"/>
</dbReference>
<proteinExistence type="predicted"/>
<reference evidence="2" key="1">
    <citation type="submission" date="2019-06" db="EMBL/GenBank/DDBJ databases">
        <authorList>
            <person name="Zheng W."/>
        </authorList>
    </citation>
    <scope>NUCLEOTIDE SEQUENCE</scope>
    <source>
        <strain evidence="2">QDHG01</strain>
    </source>
</reference>
<feature type="transmembrane region" description="Helical" evidence="1">
    <location>
        <begin position="46"/>
        <end position="66"/>
    </location>
</feature>
<keyword evidence="3" id="KW-1185">Reference proteome</keyword>
<dbReference type="AlphaFoldDB" id="A0A8J8NM85"/>